<dbReference type="GO" id="GO:0050660">
    <property type="term" value="F:flavin adenine dinucleotide binding"/>
    <property type="evidence" value="ECO:0007669"/>
    <property type="project" value="InterPro"/>
</dbReference>
<dbReference type="AlphaFoldDB" id="A0Y7L2"/>
<organism evidence="6 7">
    <name type="scientific">marine gamma proteobacterium HTCC2143</name>
    <dbReference type="NCBI Taxonomy" id="247633"/>
    <lineage>
        <taxon>Bacteria</taxon>
        <taxon>Pseudomonadati</taxon>
        <taxon>Pseudomonadota</taxon>
        <taxon>Gammaproteobacteria</taxon>
        <taxon>Cellvibrionales</taxon>
        <taxon>Spongiibacteraceae</taxon>
        <taxon>BD1-7 clade</taxon>
    </lineage>
</organism>
<dbReference type="SUPFAM" id="SSF55424">
    <property type="entry name" value="FAD/NAD-linked reductases, dimerisation (C-terminal) domain"/>
    <property type="match status" value="1"/>
</dbReference>
<evidence type="ECO:0000256" key="1">
    <source>
        <dbReference type="ARBA" id="ARBA00022630"/>
    </source>
</evidence>
<comment type="caution">
    <text evidence="6">The sequence shown here is derived from an EMBL/GenBank/DDBJ whole genome shotgun (WGS) entry which is preliminary data.</text>
</comment>
<protein>
    <submittedName>
        <fullName evidence="6">Flavocytochrome C flavoprotein subunit</fullName>
    </submittedName>
</protein>
<evidence type="ECO:0000259" key="4">
    <source>
        <dbReference type="Pfam" id="PF09242"/>
    </source>
</evidence>
<evidence type="ECO:0000259" key="5">
    <source>
        <dbReference type="Pfam" id="PF21706"/>
    </source>
</evidence>
<evidence type="ECO:0000313" key="7">
    <source>
        <dbReference type="Proteomes" id="UP000004931"/>
    </source>
</evidence>
<dbReference type="Pfam" id="PF09242">
    <property type="entry name" value="FCSD-flav_bind"/>
    <property type="match status" value="1"/>
</dbReference>
<keyword evidence="7" id="KW-1185">Reference proteome</keyword>
<evidence type="ECO:0000256" key="2">
    <source>
        <dbReference type="ARBA" id="ARBA00022827"/>
    </source>
</evidence>
<dbReference type="Gene3D" id="3.50.50.60">
    <property type="entry name" value="FAD/NAD(P)-binding domain"/>
    <property type="match status" value="2"/>
</dbReference>
<dbReference type="InterPro" id="IPR016156">
    <property type="entry name" value="FAD/NAD-linked_Rdtase_dimer_sf"/>
</dbReference>
<dbReference type="InterPro" id="IPR049386">
    <property type="entry name" value="FCSD_central"/>
</dbReference>
<dbReference type="InterPro" id="IPR006311">
    <property type="entry name" value="TAT_signal"/>
</dbReference>
<dbReference type="InterPro" id="IPR037092">
    <property type="entry name" value="FlavoCytC_S_DH_flav-bd_sf"/>
</dbReference>
<dbReference type="FunFam" id="3.50.50.60:FF:000234">
    <property type="entry name" value="Flavocytochrome C sulfide dehydrogenase"/>
    <property type="match status" value="1"/>
</dbReference>
<dbReference type="PROSITE" id="PS51257">
    <property type="entry name" value="PROKAR_LIPOPROTEIN"/>
    <property type="match status" value="1"/>
</dbReference>
<dbReference type="Proteomes" id="UP000004931">
    <property type="component" value="Unassembled WGS sequence"/>
</dbReference>
<evidence type="ECO:0000259" key="3">
    <source>
        <dbReference type="Pfam" id="PF07992"/>
    </source>
</evidence>
<keyword evidence="1" id="KW-0285">Flavoprotein</keyword>
<gene>
    <name evidence="6" type="ORF">GP2143_12711</name>
</gene>
<dbReference type="GO" id="GO:0016491">
    <property type="term" value="F:oxidoreductase activity"/>
    <property type="evidence" value="ECO:0007669"/>
    <property type="project" value="InterPro"/>
</dbReference>
<keyword evidence="2" id="KW-0274">FAD</keyword>
<accession>A0Y7L2</accession>
<reference evidence="6 7" key="1">
    <citation type="journal article" date="2010" name="J. Bacteriol.">
        <title>Genome sequence of the oligotrophic marine Gammaproteobacterium HTCC2143, isolated from the Oregon Coast.</title>
        <authorList>
            <person name="Oh H.M."/>
            <person name="Kang I."/>
            <person name="Ferriera S."/>
            <person name="Giovannoni S.J."/>
            <person name="Cho J.C."/>
        </authorList>
    </citation>
    <scope>NUCLEOTIDE SEQUENCE [LARGE SCALE GENOMIC DNA]</scope>
    <source>
        <strain evidence="6 7">HTCC2143</strain>
    </source>
</reference>
<dbReference type="InterPro" id="IPR015323">
    <property type="entry name" value="FlavoCytC_S_DH_flav-bd"/>
</dbReference>
<dbReference type="InterPro" id="IPR052541">
    <property type="entry name" value="SQRD"/>
</dbReference>
<dbReference type="PROSITE" id="PS51318">
    <property type="entry name" value="TAT"/>
    <property type="match status" value="1"/>
</dbReference>
<dbReference type="eggNOG" id="COG0446">
    <property type="taxonomic scope" value="Bacteria"/>
</dbReference>
<dbReference type="PANTHER" id="PTHR43755:SF1">
    <property type="entry name" value="FAD-DEPENDENT PYRIDINE NUCLEOTIDE-DISULPHIDE OXIDOREDUCTASE"/>
    <property type="match status" value="1"/>
</dbReference>
<evidence type="ECO:0000313" key="6">
    <source>
        <dbReference type="EMBL" id="EAW32116.1"/>
    </source>
</evidence>
<dbReference type="PANTHER" id="PTHR43755">
    <property type="match status" value="1"/>
</dbReference>
<dbReference type="STRING" id="247633.GP2143_12711"/>
<proteinExistence type="predicted"/>
<feature type="domain" description="FAD/NAD(P)-binding" evidence="3">
    <location>
        <begin position="34"/>
        <end position="146"/>
    </location>
</feature>
<dbReference type="Pfam" id="PF21706">
    <property type="entry name" value="FCSD_central"/>
    <property type="match status" value="1"/>
</dbReference>
<dbReference type="EMBL" id="AAVT01000001">
    <property type="protein sequence ID" value="EAW32116.1"/>
    <property type="molecule type" value="Genomic_DNA"/>
</dbReference>
<dbReference type="Gene3D" id="3.90.760.10">
    <property type="entry name" value="Flavocytochrome c sulphide dehydrogenase, flavin-binding domain"/>
    <property type="match status" value="1"/>
</dbReference>
<dbReference type="Pfam" id="PF07992">
    <property type="entry name" value="Pyr_redox_2"/>
    <property type="match status" value="1"/>
</dbReference>
<sequence>MKHLDRRDIVKGLLITMAAGLSSSCATISGAPARVVVIGGGFAGMSCARTLKKLSPSLAVTLVEPKQHYIACPFSNLVIGNGRPMAAQTFSYDRASADGVNHIMQAATAIDADGHQVTLADGRRIDYDRLVLAPGISLNFDVLEGYDQAAAELMPHAWQAGGQTTLLARQLAAMQNGGTVAISVPENPYRCPPGPYERASLIAHYLKTHKPNSKLLVLDSKERFSKQALFMAAWKSEFGDIIEWQGLNDGAKVISVDPAAMTLHTEFDRIKVDVANIIPPQRAGKIAQLSGVANATGWCPINAATFESTLYADIHVIGDAAIANAMPKSAFAANTQAKLCALQIARLLNGKKPIESKLINTCYSLVTPDYGISVAGVYQPDKERWLAIKGAGGTSPLLASRKTRRIEAQYARQWYASITAEVFG</sequence>
<dbReference type="SUPFAM" id="SSF51905">
    <property type="entry name" value="FAD/NAD(P)-binding domain"/>
    <property type="match status" value="2"/>
</dbReference>
<dbReference type="InterPro" id="IPR023753">
    <property type="entry name" value="FAD/NAD-binding_dom"/>
</dbReference>
<feature type="domain" description="Flavocytochrome c sulphide dehydrogenase flavin-binding" evidence="4">
    <location>
        <begin position="357"/>
        <end position="423"/>
    </location>
</feature>
<dbReference type="InterPro" id="IPR036188">
    <property type="entry name" value="FAD/NAD-bd_sf"/>
</dbReference>
<feature type="domain" description="Sulfide dehydrogenase [flavocytochrome c] flavoprotein chain central" evidence="5">
    <location>
        <begin position="164"/>
        <end position="279"/>
    </location>
</feature>
<name>A0Y7L2_9GAMM</name>